<dbReference type="Gene3D" id="3.30.565.10">
    <property type="entry name" value="Histidine kinase-like ATPase, C-terminal domain"/>
    <property type="match status" value="1"/>
</dbReference>
<feature type="domain" description="Histidine kinase" evidence="15">
    <location>
        <begin position="502"/>
        <end position="715"/>
    </location>
</feature>
<dbReference type="InterPro" id="IPR003661">
    <property type="entry name" value="HisK_dim/P_dom"/>
</dbReference>
<evidence type="ECO:0000259" key="16">
    <source>
        <dbReference type="PROSITE" id="PS50885"/>
    </source>
</evidence>
<feature type="transmembrane region" description="Helical" evidence="14">
    <location>
        <begin position="383"/>
        <end position="404"/>
    </location>
</feature>
<dbReference type="PANTHER" id="PTHR45528">
    <property type="entry name" value="SENSOR HISTIDINE KINASE CPXA"/>
    <property type="match status" value="1"/>
</dbReference>
<name>A0A2P8GJY0_9BACL</name>
<keyword evidence="4" id="KW-1003">Cell membrane</keyword>
<keyword evidence="7 14" id="KW-0812">Transmembrane</keyword>
<dbReference type="GO" id="GO:0000155">
    <property type="term" value="F:phosphorelay sensor kinase activity"/>
    <property type="evidence" value="ECO:0007669"/>
    <property type="project" value="InterPro"/>
</dbReference>
<evidence type="ECO:0000256" key="2">
    <source>
        <dbReference type="ARBA" id="ARBA00004651"/>
    </source>
</evidence>
<dbReference type="FunFam" id="1.10.287.130:FF:000001">
    <property type="entry name" value="Two-component sensor histidine kinase"/>
    <property type="match status" value="1"/>
</dbReference>
<dbReference type="CDD" id="cd00082">
    <property type="entry name" value="HisKA"/>
    <property type="match status" value="1"/>
</dbReference>
<dbReference type="GO" id="GO:0005886">
    <property type="term" value="C:plasma membrane"/>
    <property type="evidence" value="ECO:0007669"/>
    <property type="project" value="UniProtKB-SubCell"/>
</dbReference>
<protein>
    <recommendedName>
        <fullName evidence="3">histidine kinase</fullName>
        <ecNumber evidence="3">2.7.13.3</ecNumber>
    </recommendedName>
</protein>
<evidence type="ECO:0000256" key="3">
    <source>
        <dbReference type="ARBA" id="ARBA00012438"/>
    </source>
</evidence>
<dbReference type="EMBL" id="PYAT01000009">
    <property type="protein sequence ID" value="PSL34277.1"/>
    <property type="molecule type" value="Genomic_DNA"/>
</dbReference>
<sequence>MKKWIWLGVVSLVLICFFSVMELGSKYLGKSYVDTVEFKENHNRFKVYLIAIKLDPLTANKEWPVTTGEIEEYRNRFGTLAEQHRSIQDQYAVDIEEAQSANNKSLEEILIAERDRKLEAITNNFADDEVVREKIKEERAEGLAQAINHTRSLESSFLKESAYYVYRLTNIETGETFTKGTLKENPYFEETYTEAKPLSTSYTSYYELDVSVPEELKFSDARFKGTIQIDKALLETSIYTADIERFDFAKTIFYIFMALAIAGSILLYTTLKYNRKWFISLPLYKKWGDVLIEVRFLIIIISLMIGLGESISLFTDIQYVWSDDMAQNWIRLIKHLSLALVFIGFTILQLIWFIAYYKNMQSLKAEIQQSLAFRSLVNVQQAFLNKSIGFQMLVLLIVIFFWGFGTALMFIVGGLIIVWIPATLFIGLPVLFFMLNRFGYLNVLMQGTENIANGRLNEELPVRGRSALAHHARQLNLLKEGVRQSMSEQAKSERLKTELITNVSHDLRTPLTSIITYTDLMKAPDLSTEERLSYVAILDRKSQRLKTLIEDLFEVSKMASGNMELQRARLDLTQLMTQAFAEHAEDIAASGLDFRISAPQQAVYIHADGQKWWRVLDNLIINAIKYALPGTRVYVSLNEVDSQAEFVIKNVTRYELGDNTDELFERFKRGDVSRQTEGSGLGLAIAQSIVELHGGSMRIEVDGDLFKVTVTINSI</sequence>
<dbReference type="PRINTS" id="PR00344">
    <property type="entry name" value="BCTRLSENSOR"/>
</dbReference>
<keyword evidence="8" id="KW-0547">Nucleotide-binding</keyword>
<feature type="domain" description="HAMP" evidence="16">
    <location>
        <begin position="441"/>
        <end position="487"/>
    </location>
</feature>
<evidence type="ECO:0000313" key="17">
    <source>
        <dbReference type="EMBL" id="PSL34277.1"/>
    </source>
</evidence>
<evidence type="ECO:0000259" key="15">
    <source>
        <dbReference type="PROSITE" id="PS50109"/>
    </source>
</evidence>
<dbReference type="InterPro" id="IPR003594">
    <property type="entry name" value="HATPase_dom"/>
</dbReference>
<comment type="subcellular location">
    <subcellularLocation>
        <location evidence="2">Cell membrane</location>
        <topology evidence="2">Multi-pass membrane protein</topology>
    </subcellularLocation>
</comment>
<accession>A0A2P8GJY0</accession>
<dbReference type="EC" id="2.7.13.3" evidence="3"/>
<evidence type="ECO:0000256" key="12">
    <source>
        <dbReference type="ARBA" id="ARBA00023012"/>
    </source>
</evidence>
<evidence type="ECO:0000256" key="4">
    <source>
        <dbReference type="ARBA" id="ARBA00022475"/>
    </source>
</evidence>
<evidence type="ECO:0000256" key="1">
    <source>
        <dbReference type="ARBA" id="ARBA00000085"/>
    </source>
</evidence>
<evidence type="ECO:0000256" key="5">
    <source>
        <dbReference type="ARBA" id="ARBA00022553"/>
    </source>
</evidence>
<dbReference type="Pfam" id="PF00512">
    <property type="entry name" value="HisKA"/>
    <property type="match status" value="1"/>
</dbReference>
<feature type="transmembrane region" description="Helical" evidence="14">
    <location>
        <begin position="410"/>
        <end position="435"/>
    </location>
</feature>
<keyword evidence="9 17" id="KW-0418">Kinase</keyword>
<gene>
    <name evidence="17" type="ORF">B0H99_1091</name>
</gene>
<keyword evidence="10" id="KW-0067">ATP-binding</keyword>
<dbReference type="SMART" id="SM00388">
    <property type="entry name" value="HisKA"/>
    <property type="match status" value="1"/>
</dbReference>
<dbReference type="PANTHER" id="PTHR45528:SF1">
    <property type="entry name" value="SENSOR HISTIDINE KINASE CPXA"/>
    <property type="match status" value="1"/>
</dbReference>
<feature type="transmembrane region" description="Helical" evidence="14">
    <location>
        <begin position="292"/>
        <end position="315"/>
    </location>
</feature>
<comment type="catalytic activity">
    <reaction evidence="1">
        <text>ATP + protein L-histidine = ADP + protein N-phospho-L-histidine.</text>
        <dbReference type="EC" id="2.7.13.3"/>
    </reaction>
</comment>
<evidence type="ECO:0000256" key="10">
    <source>
        <dbReference type="ARBA" id="ARBA00022840"/>
    </source>
</evidence>
<dbReference type="Gene3D" id="1.10.287.130">
    <property type="match status" value="1"/>
</dbReference>
<dbReference type="InterPro" id="IPR036890">
    <property type="entry name" value="HATPase_C_sf"/>
</dbReference>
<proteinExistence type="predicted"/>
<keyword evidence="12" id="KW-0902">Two-component regulatory system</keyword>
<evidence type="ECO:0000256" key="14">
    <source>
        <dbReference type="SAM" id="Phobius"/>
    </source>
</evidence>
<evidence type="ECO:0000256" key="11">
    <source>
        <dbReference type="ARBA" id="ARBA00022989"/>
    </source>
</evidence>
<feature type="transmembrane region" description="Helical" evidence="14">
    <location>
        <begin position="252"/>
        <end position="271"/>
    </location>
</feature>
<dbReference type="RefSeq" id="WP_181313660.1">
    <property type="nucleotide sequence ID" value="NZ_PYAT01000009.1"/>
</dbReference>
<keyword evidence="6" id="KW-0808">Transferase</keyword>
<keyword evidence="13 14" id="KW-0472">Membrane</keyword>
<evidence type="ECO:0000256" key="9">
    <source>
        <dbReference type="ARBA" id="ARBA00022777"/>
    </source>
</evidence>
<dbReference type="SUPFAM" id="SSF55874">
    <property type="entry name" value="ATPase domain of HSP90 chaperone/DNA topoisomerase II/histidine kinase"/>
    <property type="match status" value="1"/>
</dbReference>
<keyword evidence="5" id="KW-0597">Phosphoprotein</keyword>
<organism evidence="17 18">
    <name type="scientific">Planomicrobium soli</name>
    <dbReference type="NCBI Taxonomy" id="1176648"/>
    <lineage>
        <taxon>Bacteria</taxon>
        <taxon>Bacillati</taxon>
        <taxon>Bacillota</taxon>
        <taxon>Bacilli</taxon>
        <taxon>Bacillales</taxon>
        <taxon>Caryophanaceae</taxon>
        <taxon>Planomicrobium</taxon>
    </lineage>
</organism>
<dbReference type="InterPro" id="IPR050398">
    <property type="entry name" value="HssS/ArlS-like"/>
</dbReference>
<dbReference type="InterPro" id="IPR036097">
    <property type="entry name" value="HisK_dim/P_sf"/>
</dbReference>
<comment type="caution">
    <text evidence="17">The sequence shown here is derived from an EMBL/GenBank/DDBJ whole genome shotgun (WGS) entry which is preliminary data.</text>
</comment>
<evidence type="ECO:0000256" key="8">
    <source>
        <dbReference type="ARBA" id="ARBA00022741"/>
    </source>
</evidence>
<keyword evidence="11 14" id="KW-1133">Transmembrane helix</keyword>
<dbReference type="InterPro" id="IPR004358">
    <property type="entry name" value="Sig_transdc_His_kin-like_C"/>
</dbReference>
<dbReference type="InterPro" id="IPR005467">
    <property type="entry name" value="His_kinase_dom"/>
</dbReference>
<dbReference type="Proteomes" id="UP000242682">
    <property type="component" value="Unassembled WGS sequence"/>
</dbReference>
<keyword evidence="18" id="KW-1185">Reference proteome</keyword>
<dbReference type="PROSITE" id="PS50885">
    <property type="entry name" value="HAMP"/>
    <property type="match status" value="1"/>
</dbReference>
<dbReference type="SUPFAM" id="SSF47384">
    <property type="entry name" value="Homodimeric domain of signal transducing histidine kinase"/>
    <property type="match status" value="1"/>
</dbReference>
<dbReference type="SMART" id="SM00387">
    <property type="entry name" value="HATPase_c"/>
    <property type="match status" value="1"/>
</dbReference>
<dbReference type="GO" id="GO:0005524">
    <property type="term" value="F:ATP binding"/>
    <property type="evidence" value="ECO:0007669"/>
    <property type="project" value="UniProtKB-KW"/>
</dbReference>
<feature type="transmembrane region" description="Helical" evidence="14">
    <location>
        <begin position="335"/>
        <end position="357"/>
    </location>
</feature>
<evidence type="ECO:0000256" key="7">
    <source>
        <dbReference type="ARBA" id="ARBA00022692"/>
    </source>
</evidence>
<dbReference type="AlphaFoldDB" id="A0A2P8GJY0"/>
<dbReference type="InterPro" id="IPR003660">
    <property type="entry name" value="HAMP_dom"/>
</dbReference>
<dbReference type="Pfam" id="PF02518">
    <property type="entry name" value="HATPase_c"/>
    <property type="match status" value="1"/>
</dbReference>
<evidence type="ECO:0000256" key="13">
    <source>
        <dbReference type="ARBA" id="ARBA00023136"/>
    </source>
</evidence>
<evidence type="ECO:0000313" key="18">
    <source>
        <dbReference type="Proteomes" id="UP000242682"/>
    </source>
</evidence>
<dbReference type="PROSITE" id="PS50109">
    <property type="entry name" value="HIS_KIN"/>
    <property type="match status" value="1"/>
</dbReference>
<evidence type="ECO:0000256" key="6">
    <source>
        <dbReference type="ARBA" id="ARBA00022679"/>
    </source>
</evidence>
<reference evidence="17 18" key="1">
    <citation type="submission" date="2018-03" db="EMBL/GenBank/DDBJ databases">
        <title>Genomic Encyclopedia of Type Strains, Phase III (KMG-III): the genomes of soil and plant-associated and newly described type strains.</title>
        <authorList>
            <person name="Whitman W."/>
        </authorList>
    </citation>
    <scope>NUCLEOTIDE SEQUENCE [LARGE SCALE GENOMIC DNA]</scope>
    <source>
        <strain evidence="17 18">CGMCC 1.12259</strain>
    </source>
</reference>